<reference evidence="1" key="2">
    <citation type="submission" date="2020-09" db="EMBL/GenBank/DDBJ databases">
        <authorList>
            <person name="Sun Q."/>
            <person name="Zhou Y."/>
        </authorList>
    </citation>
    <scope>NUCLEOTIDE SEQUENCE</scope>
    <source>
        <strain evidence="1">CGMCC 1.15493</strain>
    </source>
</reference>
<keyword evidence="2" id="KW-1185">Reference proteome</keyword>
<sequence>MQVFQPVENIADFRSLDEGEILCGYLDGMTGSPCTLAEVSRSYWHGWRNGLVDGGFTERDGPQLRLEAQFWALST</sequence>
<gene>
    <name evidence="1" type="ORF">GCM10011335_53450</name>
</gene>
<protein>
    <submittedName>
        <fullName evidence="1">Uncharacterized protein</fullName>
    </submittedName>
</protein>
<dbReference type="AlphaFoldDB" id="A0A917DJ82"/>
<proteinExistence type="predicted"/>
<dbReference type="RefSeq" id="WP_244640513.1">
    <property type="nucleotide sequence ID" value="NZ_BMJJ01000026.1"/>
</dbReference>
<organism evidence="1 2">
    <name type="scientific">Aureimonas glaciei</name>
    <dbReference type="NCBI Taxonomy" id="1776957"/>
    <lineage>
        <taxon>Bacteria</taxon>
        <taxon>Pseudomonadati</taxon>
        <taxon>Pseudomonadota</taxon>
        <taxon>Alphaproteobacteria</taxon>
        <taxon>Hyphomicrobiales</taxon>
        <taxon>Aurantimonadaceae</taxon>
        <taxon>Aureimonas</taxon>
    </lineage>
</organism>
<accession>A0A917DJ82</accession>
<dbReference type="EMBL" id="BMJJ01000026">
    <property type="protein sequence ID" value="GGD44186.1"/>
    <property type="molecule type" value="Genomic_DNA"/>
</dbReference>
<reference evidence="1" key="1">
    <citation type="journal article" date="2014" name="Int. J. Syst. Evol. Microbiol.">
        <title>Complete genome sequence of Corynebacterium casei LMG S-19264T (=DSM 44701T), isolated from a smear-ripened cheese.</title>
        <authorList>
            <consortium name="US DOE Joint Genome Institute (JGI-PGF)"/>
            <person name="Walter F."/>
            <person name="Albersmeier A."/>
            <person name="Kalinowski J."/>
            <person name="Ruckert C."/>
        </authorList>
    </citation>
    <scope>NUCLEOTIDE SEQUENCE</scope>
    <source>
        <strain evidence="1">CGMCC 1.15493</strain>
    </source>
</reference>
<evidence type="ECO:0000313" key="2">
    <source>
        <dbReference type="Proteomes" id="UP000613160"/>
    </source>
</evidence>
<dbReference type="Proteomes" id="UP000613160">
    <property type="component" value="Unassembled WGS sequence"/>
</dbReference>
<name>A0A917DJ82_9HYPH</name>
<evidence type="ECO:0000313" key="1">
    <source>
        <dbReference type="EMBL" id="GGD44186.1"/>
    </source>
</evidence>
<comment type="caution">
    <text evidence="1">The sequence shown here is derived from an EMBL/GenBank/DDBJ whole genome shotgun (WGS) entry which is preliminary data.</text>
</comment>